<dbReference type="SUPFAM" id="SSF48537">
    <property type="entry name" value="Phospholipase C/P1 nuclease"/>
    <property type="match status" value="1"/>
</dbReference>
<dbReference type="GO" id="GO:0006308">
    <property type="term" value="P:DNA catabolic process"/>
    <property type="evidence" value="ECO:0007669"/>
    <property type="project" value="InterPro"/>
</dbReference>
<keyword evidence="7" id="KW-0325">Glycoprotein</keyword>
<evidence type="ECO:0000256" key="5">
    <source>
        <dbReference type="ARBA" id="ARBA00022801"/>
    </source>
</evidence>
<keyword evidence="8" id="KW-0732">Signal</keyword>
<keyword evidence="6" id="KW-1015">Disulfide bond</keyword>
<dbReference type="Pfam" id="PF02265">
    <property type="entry name" value="S1-P1_nuclease"/>
    <property type="match status" value="1"/>
</dbReference>
<dbReference type="PANTHER" id="PTHR33146">
    <property type="entry name" value="ENDONUCLEASE 4"/>
    <property type="match status" value="1"/>
</dbReference>
<accession>A0A6A6DRN9</accession>
<dbReference type="GO" id="GO:0016788">
    <property type="term" value="F:hydrolase activity, acting on ester bonds"/>
    <property type="evidence" value="ECO:0007669"/>
    <property type="project" value="InterPro"/>
</dbReference>
<name>A0A6A6DRN9_9PEZI</name>
<dbReference type="OrthoDB" id="441446at2759"/>
<dbReference type="CDD" id="cd11010">
    <property type="entry name" value="S1-P1_nuclease"/>
    <property type="match status" value="1"/>
</dbReference>
<dbReference type="FunFam" id="1.10.575.10:FF:000004">
    <property type="entry name" value="Nuclease S1"/>
    <property type="match status" value="1"/>
</dbReference>
<reference evidence="9" key="1">
    <citation type="journal article" date="2020" name="Stud. Mycol.">
        <title>101 Dothideomycetes genomes: a test case for predicting lifestyles and emergence of pathogens.</title>
        <authorList>
            <person name="Haridas S."/>
            <person name="Albert R."/>
            <person name="Binder M."/>
            <person name="Bloem J."/>
            <person name="Labutti K."/>
            <person name="Salamov A."/>
            <person name="Andreopoulos B."/>
            <person name="Baker S."/>
            <person name="Barry K."/>
            <person name="Bills G."/>
            <person name="Bluhm B."/>
            <person name="Cannon C."/>
            <person name="Castanera R."/>
            <person name="Culley D."/>
            <person name="Daum C."/>
            <person name="Ezra D."/>
            <person name="Gonzalez J."/>
            <person name="Henrissat B."/>
            <person name="Kuo A."/>
            <person name="Liang C."/>
            <person name="Lipzen A."/>
            <person name="Lutzoni F."/>
            <person name="Magnuson J."/>
            <person name="Mondo S."/>
            <person name="Nolan M."/>
            <person name="Ohm R."/>
            <person name="Pangilinan J."/>
            <person name="Park H.-J."/>
            <person name="Ramirez L."/>
            <person name="Alfaro M."/>
            <person name="Sun H."/>
            <person name="Tritt A."/>
            <person name="Yoshinaga Y."/>
            <person name="Zwiers L.-H."/>
            <person name="Turgeon B."/>
            <person name="Goodwin S."/>
            <person name="Spatafora J."/>
            <person name="Crous P."/>
            <person name="Grigoriev I."/>
        </authorList>
    </citation>
    <scope>NUCLEOTIDE SEQUENCE</scope>
    <source>
        <strain evidence="9">CBS 207.26</strain>
    </source>
</reference>
<dbReference type="GO" id="GO:0046872">
    <property type="term" value="F:metal ion binding"/>
    <property type="evidence" value="ECO:0007669"/>
    <property type="project" value="UniProtKB-KW"/>
</dbReference>
<evidence type="ECO:0000256" key="3">
    <source>
        <dbReference type="ARBA" id="ARBA00022723"/>
    </source>
</evidence>
<evidence type="ECO:0000256" key="1">
    <source>
        <dbReference type="ARBA" id="ARBA00009547"/>
    </source>
</evidence>
<evidence type="ECO:0000256" key="6">
    <source>
        <dbReference type="ARBA" id="ARBA00023157"/>
    </source>
</evidence>
<dbReference type="InterPro" id="IPR008947">
    <property type="entry name" value="PLipase_C/P1_nuclease_dom_sf"/>
</dbReference>
<dbReference type="GO" id="GO:0004519">
    <property type="term" value="F:endonuclease activity"/>
    <property type="evidence" value="ECO:0007669"/>
    <property type="project" value="UniProtKB-KW"/>
</dbReference>
<sequence length="334" mass="36312">MSLSKSLLLSLAPLLPQVSAWGTLGHTTVAFVAQNFVSDRTKSFTQGILNDSSSAYLANVATWADSYRSTAGGSFSSPFHYIDANDSPPSSCGVDYERDCSEEGCIVSAISNYTSRVQTTYLPLTERQKALKWIIHFVGDIHQPLHTEALEVGGNLINVTFNGTGTNLHRIWDTNMPEKLIGGFAVGDARDWATTLTSEIMNGSFAKDAKGWLNGMDVNDGIASAMYWAIDSNAFVCSTVVPKGADAVRDQELSGEYYETAIPVIQMQIAKAGYRLAAWLNLVATMENGLGTGKKRGKGNGLERRMVNWDEKAILEARRVRKTFGSDCGCGDEH</sequence>
<comment type="similarity">
    <text evidence="1">Belongs to the nuclease type I family.</text>
</comment>
<gene>
    <name evidence="9" type="ORF">K469DRAFT_729262</name>
</gene>
<dbReference type="Proteomes" id="UP000800200">
    <property type="component" value="Unassembled WGS sequence"/>
</dbReference>
<protein>
    <recommendedName>
        <fullName evidence="11">Nuclease PA3</fullName>
    </recommendedName>
</protein>
<organism evidence="9 10">
    <name type="scientific">Zopfia rhizophila CBS 207.26</name>
    <dbReference type="NCBI Taxonomy" id="1314779"/>
    <lineage>
        <taxon>Eukaryota</taxon>
        <taxon>Fungi</taxon>
        <taxon>Dikarya</taxon>
        <taxon>Ascomycota</taxon>
        <taxon>Pezizomycotina</taxon>
        <taxon>Dothideomycetes</taxon>
        <taxon>Dothideomycetes incertae sedis</taxon>
        <taxon>Zopfiaceae</taxon>
        <taxon>Zopfia</taxon>
    </lineage>
</organism>
<evidence type="ECO:0000256" key="4">
    <source>
        <dbReference type="ARBA" id="ARBA00022759"/>
    </source>
</evidence>
<evidence type="ECO:0000313" key="9">
    <source>
        <dbReference type="EMBL" id="KAF2181713.1"/>
    </source>
</evidence>
<dbReference type="GO" id="GO:0003676">
    <property type="term" value="F:nucleic acid binding"/>
    <property type="evidence" value="ECO:0007669"/>
    <property type="project" value="InterPro"/>
</dbReference>
<proteinExistence type="inferred from homology"/>
<keyword evidence="4" id="KW-0255">Endonuclease</keyword>
<keyword evidence="3" id="KW-0479">Metal-binding</keyword>
<dbReference type="InterPro" id="IPR003154">
    <property type="entry name" value="S1/P1nuclease"/>
</dbReference>
<feature type="signal peptide" evidence="8">
    <location>
        <begin position="1"/>
        <end position="20"/>
    </location>
</feature>
<dbReference type="PANTHER" id="PTHR33146:SF26">
    <property type="entry name" value="ENDONUCLEASE 4"/>
    <property type="match status" value="1"/>
</dbReference>
<keyword evidence="10" id="KW-1185">Reference proteome</keyword>
<evidence type="ECO:0008006" key="11">
    <source>
        <dbReference type="Google" id="ProtNLM"/>
    </source>
</evidence>
<evidence type="ECO:0000256" key="2">
    <source>
        <dbReference type="ARBA" id="ARBA00022722"/>
    </source>
</evidence>
<dbReference type="Gene3D" id="1.10.575.10">
    <property type="entry name" value="P1 Nuclease"/>
    <property type="match status" value="1"/>
</dbReference>
<keyword evidence="5" id="KW-0378">Hydrolase</keyword>
<dbReference type="AlphaFoldDB" id="A0A6A6DRN9"/>
<evidence type="ECO:0000256" key="8">
    <source>
        <dbReference type="SAM" id="SignalP"/>
    </source>
</evidence>
<keyword evidence="2" id="KW-0540">Nuclease</keyword>
<dbReference type="EMBL" id="ML994651">
    <property type="protein sequence ID" value="KAF2181713.1"/>
    <property type="molecule type" value="Genomic_DNA"/>
</dbReference>
<evidence type="ECO:0000256" key="7">
    <source>
        <dbReference type="ARBA" id="ARBA00023180"/>
    </source>
</evidence>
<evidence type="ECO:0000313" key="10">
    <source>
        <dbReference type="Proteomes" id="UP000800200"/>
    </source>
</evidence>
<feature type="chain" id="PRO_5025520658" description="Nuclease PA3" evidence="8">
    <location>
        <begin position="21"/>
        <end position="334"/>
    </location>
</feature>